<feature type="region of interest" description="Disordered" evidence="10">
    <location>
        <begin position="727"/>
        <end position="763"/>
    </location>
</feature>
<evidence type="ECO:0000256" key="2">
    <source>
        <dbReference type="ARBA" id="ARBA00022527"/>
    </source>
</evidence>
<evidence type="ECO:0000256" key="5">
    <source>
        <dbReference type="ARBA" id="ARBA00022777"/>
    </source>
</evidence>
<dbReference type="InterPro" id="IPR011009">
    <property type="entry name" value="Kinase-like_dom_sf"/>
</dbReference>
<keyword evidence="6 9" id="KW-0067">ATP-binding</keyword>
<dbReference type="EMBL" id="JANCYW010000004">
    <property type="protein sequence ID" value="KAK4535250.1"/>
    <property type="molecule type" value="Genomic_DNA"/>
</dbReference>
<dbReference type="Gene3D" id="3.30.200.20">
    <property type="entry name" value="Phosphorylase Kinase, domain 1"/>
    <property type="match status" value="1"/>
</dbReference>
<dbReference type="Pfam" id="PF00069">
    <property type="entry name" value="Pkinase"/>
    <property type="match status" value="2"/>
</dbReference>
<dbReference type="GO" id="GO:0000245">
    <property type="term" value="P:spliceosomal complex assembly"/>
    <property type="evidence" value="ECO:0007669"/>
    <property type="project" value="TreeGrafter"/>
</dbReference>
<evidence type="ECO:0000256" key="10">
    <source>
        <dbReference type="SAM" id="MobiDB-lite"/>
    </source>
</evidence>
<feature type="compositionally biased region" description="Acidic residues" evidence="10">
    <location>
        <begin position="46"/>
        <end position="55"/>
    </location>
</feature>
<proteinExistence type="predicted"/>
<feature type="region of interest" description="Disordered" evidence="10">
    <location>
        <begin position="345"/>
        <end position="397"/>
    </location>
</feature>
<keyword evidence="5" id="KW-0418">Kinase</keyword>
<dbReference type="FunFam" id="1.10.510.10:FF:000339">
    <property type="entry name" value="Serine/threonine-protein kinase SRPK-like protein"/>
    <property type="match status" value="1"/>
</dbReference>
<dbReference type="Proteomes" id="UP001301350">
    <property type="component" value="Unassembled WGS sequence"/>
</dbReference>
<dbReference type="EC" id="2.7.11.1" evidence="1"/>
<dbReference type="PANTHER" id="PTHR47634">
    <property type="entry name" value="PROTEIN KINASE DOMAIN-CONTAINING PROTEIN-RELATED"/>
    <property type="match status" value="1"/>
</dbReference>
<dbReference type="FunFam" id="3.30.200.20:FF:000770">
    <property type="entry name" value="SRSF protein kinase 2"/>
    <property type="match status" value="1"/>
</dbReference>
<dbReference type="PROSITE" id="PS00108">
    <property type="entry name" value="PROTEIN_KINASE_ST"/>
    <property type="match status" value="1"/>
</dbReference>
<feature type="region of interest" description="Disordered" evidence="10">
    <location>
        <begin position="431"/>
        <end position="554"/>
    </location>
</feature>
<feature type="compositionally biased region" description="Pro residues" evidence="10">
    <location>
        <begin position="518"/>
        <end position="527"/>
    </location>
</feature>
<dbReference type="Gene3D" id="1.10.510.10">
    <property type="entry name" value="Transferase(Phosphotransferase) domain 1"/>
    <property type="match status" value="2"/>
</dbReference>
<organism evidence="12 13">
    <name type="scientific">Cyanidium caldarium</name>
    <name type="common">Red alga</name>
    <dbReference type="NCBI Taxonomy" id="2771"/>
    <lineage>
        <taxon>Eukaryota</taxon>
        <taxon>Rhodophyta</taxon>
        <taxon>Bangiophyceae</taxon>
        <taxon>Cyanidiales</taxon>
        <taxon>Cyanidiaceae</taxon>
        <taxon>Cyanidium</taxon>
    </lineage>
</organism>
<feature type="compositionally biased region" description="Polar residues" evidence="10">
    <location>
        <begin position="377"/>
        <end position="397"/>
    </location>
</feature>
<evidence type="ECO:0000256" key="6">
    <source>
        <dbReference type="ARBA" id="ARBA00022840"/>
    </source>
</evidence>
<dbReference type="AlphaFoldDB" id="A0AAV9ISH5"/>
<dbReference type="InterPro" id="IPR051334">
    <property type="entry name" value="SRPK"/>
</dbReference>
<feature type="region of interest" description="Disordered" evidence="10">
    <location>
        <begin position="847"/>
        <end position="868"/>
    </location>
</feature>
<feature type="region of interest" description="Disordered" evidence="10">
    <location>
        <begin position="295"/>
        <end position="330"/>
    </location>
</feature>
<protein>
    <recommendedName>
        <fullName evidence="1">non-specific serine/threonine protein kinase</fullName>
        <ecNumber evidence="1">2.7.11.1</ecNumber>
    </recommendedName>
</protein>
<accession>A0AAV9ISH5</accession>
<dbReference type="GO" id="GO:0004674">
    <property type="term" value="F:protein serine/threonine kinase activity"/>
    <property type="evidence" value="ECO:0007669"/>
    <property type="project" value="UniProtKB-KW"/>
</dbReference>
<keyword evidence="4 9" id="KW-0547">Nucleotide-binding</keyword>
<reference evidence="12 13" key="1">
    <citation type="submission" date="2022-07" db="EMBL/GenBank/DDBJ databases">
        <title>Genome-wide signatures of adaptation to extreme environments.</title>
        <authorList>
            <person name="Cho C.H."/>
            <person name="Yoon H.S."/>
        </authorList>
    </citation>
    <scope>NUCLEOTIDE SEQUENCE [LARGE SCALE GENOMIC DNA]</scope>
    <source>
        <strain evidence="12 13">DBV 063 E5</strain>
    </source>
</reference>
<evidence type="ECO:0000313" key="13">
    <source>
        <dbReference type="Proteomes" id="UP001301350"/>
    </source>
</evidence>
<feature type="compositionally biased region" description="Basic residues" evidence="10">
    <location>
        <begin position="540"/>
        <end position="553"/>
    </location>
</feature>
<feature type="binding site" evidence="9">
    <location>
        <position position="125"/>
    </location>
    <ligand>
        <name>ATP</name>
        <dbReference type="ChEBI" id="CHEBI:30616"/>
    </ligand>
</feature>
<dbReference type="PROSITE" id="PS50011">
    <property type="entry name" value="PROTEIN_KINASE_DOM"/>
    <property type="match status" value="1"/>
</dbReference>
<dbReference type="InterPro" id="IPR017441">
    <property type="entry name" value="Protein_kinase_ATP_BS"/>
</dbReference>
<keyword evidence="2" id="KW-0723">Serine/threonine-protein kinase</keyword>
<dbReference type="InterPro" id="IPR000719">
    <property type="entry name" value="Prot_kinase_dom"/>
</dbReference>
<feature type="compositionally biased region" description="Low complexity" evidence="10">
    <location>
        <begin position="528"/>
        <end position="538"/>
    </location>
</feature>
<feature type="compositionally biased region" description="Basic and acidic residues" evidence="10">
    <location>
        <begin position="736"/>
        <end position="750"/>
    </location>
</feature>
<keyword evidence="13" id="KW-1185">Reference proteome</keyword>
<dbReference type="PROSITE" id="PS00107">
    <property type="entry name" value="PROTEIN_KINASE_ATP"/>
    <property type="match status" value="1"/>
</dbReference>
<keyword evidence="3" id="KW-0808">Transferase</keyword>
<comment type="catalytic activity">
    <reaction evidence="8">
        <text>L-seryl-[protein] + ATP = O-phospho-L-seryl-[protein] + ADP + H(+)</text>
        <dbReference type="Rhea" id="RHEA:17989"/>
        <dbReference type="Rhea" id="RHEA-COMP:9863"/>
        <dbReference type="Rhea" id="RHEA-COMP:11604"/>
        <dbReference type="ChEBI" id="CHEBI:15378"/>
        <dbReference type="ChEBI" id="CHEBI:29999"/>
        <dbReference type="ChEBI" id="CHEBI:30616"/>
        <dbReference type="ChEBI" id="CHEBI:83421"/>
        <dbReference type="ChEBI" id="CHEBI:456216"/>
        <dbReference type="EC" id="2.7.11.1"/>
    </reaction>
</comment>
<evidence type="ECO:0000256" key="1">
    <source>
        <dbReference type="ARBA" id="ARBA00012513"/>
    </source>
</evidence>
<evidence type="ECO:0000256" key="8">
    <source>
        <dbReference type="ARBA" id="ARBA00048679"/>
    </source>
</evidence>
<evidence type="ECO:0000313" key="12">
    <source>
        <dbReference type="EMBL" id="KAK4535250.1"/>
    </source>
</evidence>
<sequence length="868" mass="94501">MAPDVNKSGGVWPGEEQRPAPLNLPGADVGVEGPALPPSSGGGGADDGDGADDADTASASGFDDELEYTDVEDLEDYRKGGYHLVQVGDAFKGGRYVVLRKVGWGHFSTVWLCWDRERGELVALKVQKSARHYTEAAWDEVALLLELRKRGADRDVPVVRLLDRFEHAGANGVHVCMVFEVLGKSLLSLIRKYKYRGAPVKVVRQLSRQLLVALDYCHRLCNIIHTDVKPENCLLVPPAKASMELAVTAIEDALEEVETEVAMVGEAHPVTEADKSDNALAADAEMPVQMLRSGDARTDVDGPAAAPTKRSAPTAVSTPNAKGAGADTVEQLSRELTQQTLAESIAAKGAPSPPSARLHPSPAPTIASVRTRRVNRQKQWATGPSATTLQAARTSSASRLERARRVLQDSLAHATAALAHLRGDAQVAPDAIADSTQPPSKEPGSAELSTPPTPVETAEPTLRRQPGPPGVISRMDDLRRGMAAAATERSAMKTATRTPHRSATRTDSTDSGADRSVPPVPPAPPPSDRSVSTASSTSGLRRRRQRRRSHRIDRTRLPTRPVAWDGWEMAPCLKLVDFGNACWIHKHFTEDIQTRQYRSPEVILGAGYDTSADMWSCACMIFELLTGDFLFDPHSGRSFDRDEDHLGLAVELLGDIPLEVLNRGKYTREYFNRHGKLRNIKKLNFWSLEDVLHEKYKFAREEADAIADFLKPMLRLNPKERVTAAQALQHPWLQSDGEKRETRGDDRWAETEDDDDVSPPAMPPSPVFDDLALERCSGDSCRPVTVMAPPDNSAPRQTLSPLKQRAVDDRFRGDVPADASTSTASTTTVRDVASCDGMMWSDGNYPAGASTPSINPPLHATTVTANKR</sequence>
<gene>
    <name evidence="12" type="ORF">CDCA_CDCA04G1275</name>
</gene>
<dbReference type="SMART" id="SM00220">
    <property type="entry name" value="S_TKc"/>
    <property type="match status" value="1"/>
</dbReference>
<evidence type="ECO:0000259" key="11">
    <source>
        <dbReference type="PROSITE" id="PS50011"/>
    </source>
</evidence>
<evidence type="ECO:0000256" key="7">
    <source>
        <dbReference type="ARBA" id="ARBA00047899"/>
    </source>
</evidence>
<evidence type="ECO:0000256" key="9">
    <source>
        <dbReference type="PROSITE-ProRule" id="PRU10141"/>
    </source>
</evidence>
<name>A0AAV9ISH5_CYACA</name>
<dbReference type="GO" id="GO:0050684">
    <property type="term" value="P:regulation of mRNA processing"/>
    <property type="evidence" value="ECO:0007669"/>
    <property type="project" value="TreeGrafter"/>
</dbReference>
<evidence type="ECO:0000256" key="3">
    <source>
        <dbReference type="ARBA" id="ARBA00022679"/>
    </source>
</evidence>
<comment type="catalytic activity">
    <reaction evidence="7">
        <text>L-threonyl-[protein] + ATP = O-phospho-L-threonyl-[protein] + ADP + H(+)</text>
        <dbReference type="Rhea" id="RHEA:46608"/>
        <dbReference type="Rhea" id="RHEA-COMP:11060"/>
        <dbReference type="Rhea" id="RHEA-COMP:11605"/>
        <dbReference type="ChEBI" id="CHEBI:15378"/>
        <dbReference type="ChEBI" id="CHEBI:30013"/>
        <dbReference type="ChEBI" id="CHEBI:30616"/>
        <dbReference type="ChEBI" id="CHEBI:61977"/>
        <dbReference type="ChEBI" id="CHEBI:456216"/>
        <dbReference type="EC" id="2.7.11.1"/>
    </reaction>
</comment>
<comment type="caution">
    <text evidence="12">The sequence shown here is derived from an EMBL/GenBank/DDBJ whole genome shotgun (WGS) entry which is preliminary data.</text>
</comment>
<dbReference type="GO" id="GO:0005524">
    <property type="term" value="F:ATP binding"/>
    <property type="evidence" value="ECO:0007669"/>
    <property type="project" value="UniProtKB-UniRule"/>
</dbReference>
<dbReference type="InterPro" id="IPR008271">
    <property type="entry name" value="Ser/Thr_kinase_AS"/>
</dbReference>
<evidence type="ECO:0000256" key="4">
    <source>
        <dbReference type="ARBA" id="ARBA00022741"/>
    </source>
</evidence>
<feature type="domain" description="Protein kinase" evidence="11">
    <location>
        <begin position="96"/>
        <end position="733"/>
    </location>
</feature>
<dbReference type="SUPFAM" id="SSF56112">
    <property type="entry name" value="Protein kinase-like (PK-like)"/>
    <property type="match status" value="1"/>
</dbReference>
<feature type="region of interest" description="Disordered" evidence="10">
    <location>
        <begin position="1"/>
        <end position="62"/>
    </location>
</feature>
<dbReference type="PANTHER" id="PTHR47634:SF9">
    <property type="entry name" value="PROTEIN KINASE DOMAIN-CONTAINING PROTEIN-RELATED"/>
    <property type="match status" value="1"/>
</dbReference>